<organism evidence="8 9">
    <name type="scientific">Tepiditoga spiralis</name>
    <dbReference type="NCBI Taxonomy" id="2108365"/>
    <lineage>
        <taxon>Bacteria</taxon>
        <taxon>Thermotogati</taxon>
        <taxon>Thermotogota</taxon>
        <taxon>Thermotogae</taxon>
        <taxon>Petrotogales</taxon>
        <taxon>Petrotogaceae</taxon>
        <taxon>Tepiditoga</taxon>
    </lineage>
</organism>
<proteinExistence type="inferred from homology"/>
<evidence type="ECO:0000256" key="5">
    <source>
        <dbReference type="ARBA" id="ARBA00022989"/>
    </source>
</evidence>
<accession>A0A7G1G717</accession>
<keyword evidence="5 7" id="KW-1133">Transmembrane helix</keyword>
<dbReference type="EMBL" id="AP018712">
    <property type="protein sequence ID" value="BBE30954.1"/>
    <property type="molecule type" value="Genomic_DNA"/>
</dbReference>
<dbReference type="InterPro" id="IPR002758">
    <property type="entry name" value="Cation_antiport_E"/>
</dbReference>
<dbReference type="AlphaFoldDB" id="A0A7G1G717"/>
<evidence type="ECO:0000313" key="8">
    <source>
        <dbReference type="EMBL" id="BBE30954.1"/>
    </source>
</evidence>
<keyword evidence="6 7" id="KW-0472">Membrane</keyword>
<comment type="subcellular location">
    <subcellularLocation>
        <location evidence="1">Cell membrane</location>
        <topology evidence="1">Multi-pass membrane protein</topology>
    </subcellularLocation>
</comment>
<comment type="similarity">
    <text evidence="2">Belongs to the CPA3 antiporters (TC 2.A.63) subunit E family.</text>
</comment>
<dbReference type="Pfam" id="PF01899">
    <property type="entry name" value="MNHE"/>
    <property type="match status" value="1"/>
</dbReference>
<dbReference type="Proteomes" id="UP000516361">
    <property type="component" value="Chromosome"/>
</dbReference>
<sequence length="161" mass="18267">MKRFLSVFLVTYAIWITLTGFTSEEFLVGAIVAFTVSFATKDYLKFSFDAGFIVKVLKFVFLYTPLFVYKMIISNLDVAIRVIQPVIPLNPGFVKIKSDLKGDFGNLALLNSITLTPGTLSIDYEDGYMYIHWIDVKGSSEEEYKKEISQPFEKILGGIFK</sequence>
<evidence type="ECO:0000313" key="9">
    <source>
        <dbReference type="Proteomes" id="UP000516361"/>
    </source>
</evidence>
<dbReference type="PIRSF" id="PIRSF019239">
    <property type="entry name" value="MrpE"/>
    <property type="match status" value="1"/>
</dbReference>
<evidence type="ECO:0000256" key="4">
    <source>
        <dbReference type="ARBA" id="ARBA00022692"/>
    </source>
</evidence>
<evidence type="ECO:0000256" key="7">
    <source>
        <dbReference type="SAM" id="Phobius"/>
    </source>
</evidence>
<evidence type="ECO:0000256" key="2">
    <source>
        <dbReference type="ARBA" id="ARBA00006228"/>
    </source>
</evidence>
<evidence type="ECO:0000256" key="3">
    <source>
        <dbReference type="ARBA" id="ARBA00022475"/>
    </source>
</evidence>
<dbReference type="KEGG" id="ocy:OSSY52_10950"/>
<gene>
    <name evidence="8" type="ORF">OSSY52_10950</name>
</gene>
<dbReference type="RefSeq" id="WP_190616017.1">
    <property type="nucleotide sequence ID" value="NZ_AP018712.1"/>
</dbReference>
<keyword evidence="3" id="KW-1003">Cell membrane</keyword>
<dbReference type="InParanoid" id="A0A7G1G717"/>
<dbReference type="FunCoup" id="A0A7G1G717">
    <property type="interactions" value="9"/>
</dbReference>
<evidence type="ECO:0000256" key="6">
    <source>
        <dbReference type="ARBA" id="ARBA00023136"/>
    </source>
</evidence>
<feature type="transmembrane region" description="Helical" evidence="7">
    <location>
        <begin position="12"/>
        <end position="38"/>
    </location>
</feature>
<keyword evidence="4 7" id="KW-0812">Transmembrane</keyword>
<evidence type="ECO:0000256" key="1">
    <source>
        <dbReference type="ARBA" id="ARBA00004651"/>
    </source>
</evidence>
<keyword evidence="9" id="KW-1185">Reference proteome</keyword>
<dbReference type="GO" id="GO:0005886">
    <property type="term" value="C:plasma membrane"/>
    <property type="evidence" value="ECO:0007669"/>
    <property type="project" value="UniProtKB-SubCell"/>
</dbReference>
<protein>
    <submittedName>
        <fullName evidence="8">Cation:proton antiporter</fullName>
    </submittedName>
</protein>
<feature type="transmembrane region" description="Helical" evidence="7">
    <location>
        <begin position="50"/>
        <end position="69"/>
    </location>
</feature>
<dbReference type="PANTHER" id="PTHR34584:SF1">
    <property type="entry name" value="NA(+)_H(+) ANTIPORTER SUBUNIT E1"/>
    <property type="match status" value="1"/>
</dbReference>
<dbReference type="PANTHER" id="PTHR34584">
    <property type="entry name" value="NA(+)/H(+) ANTIPORTER SUBUNIT E1"/>
    <property type="match status" value="1"/>
</dbReference>
<dbReference type="GO" id="GO:0008324">
    <property type="term" value="F:monoatomic cation transmembrane transporter activity"/>
    <property type="evidence" value="ECO:0007669"/>
    <property type="project" value="InterPro"/>
</dbReference>
<name>A0A7G1G717_9BACT</name>
<reference evidence="8 9" key="1">
    <citation type="submission" date="2018-06" db="EMBL/GenBank/DDBJ databases">
        <title>Genome sequencing of Oceanotoga sp. sy52.</title>
        <authorList>
            <person name="Mori K."/>
        </authorList>
    </citation>
    <scope>NUCLEOTIDE SEQUENCE [LARGE SCALE GENOMIC DNA]</scope>
    <source>
        <strain evidence="9">sy52</strain>
    </source>
</reference>